<feature type="non-terminal residue" evidence="1">
    <location>
        <position position="51"/>
    </location>
</feature>
<proteinExistence type="predicted"/>
<comment type="caution">
    <text evidence="1">The sequence shown here is derived from an EMBL/GenBank/DDBJ whole genome shotgun (WGS) entry which is preliminary data.</text>
</comment>
<gene>
    <name evidence="1" type="ORF">F443_15772</name>
</gene>
<dbReference type="GO" id="GO:0004497">
    <property type="term" value="F:monooxygenase activity"/>
    <property type="evidence" value="ECO:0007669"/>
    <property type="project" value="InterPro"/>
</dbReference>
<name>V9EHR2_PHYNI</name>
<dbReference type="AlphaFoldDB" id="V9EHR2"/>
<dbReference type="InterPro" id="IPR036188">
    <property type="entry name" value="FAD/NAD-bd_sf"/>
</dbReference>
<dbReference type="SUPFAM" id="SSF51905">
    <property type="entry name" value="FAD/NAD(P)-binding domain"/>
    <property type="match status" value="1"/>
</dbReference>
<evidence type="ECO:0008006" key="3">
    <source>
        <dbReference type="Google" id="ProtNLM"/>
    </source>
</evidence>
<sequence length="51" mass="5407">MTRIVIIGGGAAGINAAQALAKNLTEADDTEVIVLEKNSYFYHVIGAPRAY</sequence>
<protein>
    <recommendedName>
        <fullName evidence="3">FAD/NAD(P)-binding domain-containing protein</fullName>
    </recommendedName>
</protein>
<organism evidence="1 2">
    <name type="scientific">Phytophthora nicotianae P1569</name>
    <dbReference type="NCBI Taxonomy" id="1317065"/>
    <lineage>
        <taxon>Eukaryota</taxon>
        <taxon>Sar</taxon>
        <taxon>Stramenopiles</taxon>
        <taxon>Oomycota</taxon>
        <taxon>Peronosporomycetes</taxon>
        <taxon>Peronosporales</taxon>
        <taxon>Peronosporaceae</taxon>
        <taxon>Phytophthora</taxon>
    </lineage>
</organism>
<accession>V9EHR2</accession>
<dbReference type="HOGENOM" id="CLU_3112816_0_0_1"/>
<dbReference type="Gene3D" id="3.50.50.100">
    <property type="match status" value="1"/>
</dbReference>
<reference evidence="1 2" key="1">
    <citation type="submission" date="2013-11" db="EMBL/GenBank/DDBJ databases">
        <title>The Genome Sequence of Phytophthora parasitica P1569.</title>
        <authorList>
            <consortium name="The Broad Institute Genomics Platform"/>
            <person name="Russ C."/>
            <person name="Tyler B."/>
            <person name="Panabieres F."/>
            <person name="Shan W."/>
            <person name="Tripathy S."/>
            <person name="Grunwald N."/>
            <person name="Machado M."/>
            <person name="Johnson C.S."/>
            <person name="Arredondo F."/>
            <person name="Hong C."/>
            <person name="Coffey M."/>
            <person name="Young S.K."/>
            <person name="Zeng Q."/>
            <person name="Gargeya S."/>
            <person name="Fitzgerald M."/>
            <person name="Abouelleil A."/>
            <person name="Alvarado L."/>
            <person name="Chapman S.B."/>
            <person name="Gainer-Dewar J."/>
            <person name="Goldberg J."/>
            <person name="Griggs A."/>
            <person name="Gujja S."/>
            <person name="Hansen M."/>
            <person name="Howarth C."/>
            <person name="Imamovic A."/>
            <person name="Ireland A."/>
            <person name="Larimer J."/>
            <person name="McCowan C."/>
            <person name="Murphy C."/>
            <person name="Pearson M."/>
            <person name="Poon T.W."/>
            <person name="Priest M."/>
            <person name="Roberts A."/>
            <person name="Saif S."/>
            <person name="Shea T."/>
            <person name="Sykes S."/>
            <person name="Wortman J."/>
            <person name="Nusbaum C."/>
            <person name="Birren B."/>
        </authorList>
    </citation>
    <scope>NUCLEOTIDE SEQUENCE [LARGE SCALE GENOMIC DNA]</scope>
    <source>
        <strain evidence="1 2">P1569</strain>
    </source>
</reference>
<keyword evidence="2" id="KW-1185">Reference proteome</keyword>
<dbReference type="InterPro" id="IPR006905">
    <property type="entry name" value="Flavin_halogenase"/>
</dbReference>
<dbReference type="EMBL" id="ANIZ01002755">
    <property type="protein sequence ID" value="ETI38516.1"/>
    <property type="molecule type" value="Genomic_DNA"/>
</dbReference>
<evidence type="ECO:0000313" key="1">
    <source>
        <dbReference type="EMBL" id="ETI38516.1"/>
    </source>
</evidence>
<evidence type="ECO:0000313" key="2">
    <source>
        <dbReference type="Proteomes" id="UP000018721"/>
    </source>
</evidence>
<dbReference type="Proteomes" id="UP000018721">
    <property type="component" value="Unassembled WGS sequence"/>
</dbReference>
<dbReference type="Pfam" id="PF04820">
    <property type="entry name" value="Trp_halogenase"/>
    <property type="match status" value="1"/>
</dbReference>